<dbReference type="PANTHER" id="PTHR12360">
    <property type="entry name" value="NUCLEAR TRANSCRIPTION FACTOR, X-BOX BINDING 1 NFX1"/>
    <property type="match status" value="1"/>
</dbReference>
<dbReference type="Pfam" id="PF01422">
    <property type="entry name" value="zf-NF-X1"/>
    <property type="match status" value="9"/>
</dbReference>
<dbReference type="CDD" id="cd06008">
    <property type="entry name" value="NF-X1-zinc-finger"/>
    <property type="match status" value="5"/>
</dbReference>
<keyword evidence="2" id="KW-0479">Metal-binding</keyword>
<feature type="domain" description="NF-X1-type" evidence="7">
    <location>
        <begin position="463"/>
        <end position="482"/>
    </location>
</feature>
<feature type="domain" description="NF-X1-type" evidence="7">
    <location>
        <begin position="331"/>
        <end position="350"/>
    </location>
</feature>
<feature type="region of interest" description="Disordered" evidence="6">
    <location>
        <begin position="817"/>
        <end position="839"/>
    </location>
</feature>
<comment type="similarity">
    <text evidence="1">Belongs to the NFX1 family.</text>
</comment>
<feature type="domain" description="NF-X1-type" evidence="7">
    <location>
        <begin position="278"/>
        <end position="297"/>
    </location>
</feature>
<keyword evidence="3" id="KW-0677">Repeat</keyword>
<dbReference type="SMART" id="SM00438">
    <property type="entry name" value="ZnF_NFX"/>
    <property type="match status" value="10"/>
</dbReference>
<organism evidence="8 9">
    <name type="scientific">Tigriopus californicus</name>
    <name type="common">Marine copepod</name>
    <dbReference type="NCBI Taxonomy" id="6832"/>
    <lineage>
        <taxon>Eukaryota</taxon>
        <taxon>Metazoa</taxon>
        <taxon>Ecdysozoa</taxon>
        <taxon>Arthropoda</taxon>
        <taxon>Crustacea</taxon>
        <taxon>Multicrustacea</taxon>
        <taxon>Hexanauplia</taxon>
        <taxon>Copepoda</taxon>
        <taxon>Harpacticoida</taxon>
        <taxon>Harpacticidae</taxon>
        <taxon>Tigriopus</taxon>
    </lineage>
</organism>
<evidence type="ECO:0000256" key="2">
    <source>
        <dbReference type="ARBA" id="ARBA00022723"/>
    </source>
</evidence>
<feature type="domain" description="NF-X1-type" evidence="7">
    <location>
        <begin position="225"/>
        <end position="243"/>
    </location>
</feature>
<evidence type="ECO:0000256" key="1">
    <source>
        <dbReference type="ARBA" id="ARBA00007269"/>
    </source>
</evidence>
<feature type="domain" description="NF-X1-type" evidence="7">
    <location>
        <begin position="384"/>
        <end position="403"/>
    </location>
</feature>
<dbReference type="PANTHER" id="PTHR12360:SF1">
    <property type="entry name" value="NF-X1-TYPE ZINC FINGER PROTEIN NFXL1"/>
    <property type="match status" value="1"/>
</dbReference>
<dbReference type="GO" id="GO:0008270">
    <property type="term" value="F:zinc ion binding"/>
    <property type="evidence" value="ECO:0007669"/>
    <property type="project" value="UniProtKB-KW"/>
</dbReference>
<evidence type="ECO:0000256" key="4">
    <source>
        <dbReference type="ARBA" id="ARBA00022771"/>
    </source>
</evidence>
<dbReference type="OMA" id="KCQSVCH"/>
<feature type="region of interest" description="Disordered" evidence="6">
    <location>
        <begin position="1"/>
        <end position="20"/>
    </location>
</feature>
<evidence type="ECO:0000259" key="7">
    <source>
        <dbReference type="SMART" id="SM00438"/>
    </source>
</evidence>
<proteinExistence type="inferred from homology"/>
<accession>A0A553PG46</accession>
<feature type="domain" description="NF-X1-type" evidence="7">
    <location>
        <begin position="436"/>
        <end position="455"/>
    </location>
</feature>
<keyword evidence="9" id="KW-1185">Reference proteome</keyword>
<reference evidence="8 9" key="1">
    <citation type="journal article" date="2018" name="Nat. Ecol. Evol.">
        <title>Genomic signatures of mitonuclear coevolution across populations of Tigriopus californicus.</title>
        <authorList>
            <person name="Barreto F.S."/>
            <person name="Watson E.T."/>
            <person name="Lima T.G."/>
            <person name="Willett C.S."/>
            <person name="Edmands S."/>
            <person name="Li W."/>
            <person name="Burton R.S."/>
        </authorList>
    </citation>
    <scope>NUCLEOTIDE SEQUENCE [LARGE SCALE GENOMIC DNA]</scope>
    <source>
        <strain evidence="8 9">San Diego</strain>
    </source>
</reference>
<dbReference type="OrthoDB" id="536399at2759"/>
<sequence length="872" mass="97420">MRAAPVQAGHGPHGPHGRRTFDEASAQIQANLQRHIARQKSQTGQVGHEVDSGSEDSDSNHDESDDAHQRILTQMFQSYGLSADKVDDRTRSAVLQSFSSRGNSCLICISSMKKSDPIWNCPHCFCSLHITCVQRWARDSIFQQKQDQELNNSPRDHRHIRQGTAPHPPHAARWCCPNCRHAFGQPEIPTKYTCYCGQVDDPAFDPWIVPHSCGETCRRVLQPECGHSCLILCHPGPCPPCPKMVTAHCFCQNSAPAMRRCFDKTWSCGKPCRKALNCAQHTCPLPCHDGPCPPCQKTSVQLCQCQRHQKESQCAEPIWQCTEKCGRKLKCGHHVCDAVCHKGTCPPCPLSELRYCPCRKQTYQLACTLATPTCGDTCGKTLTCGQHICAERCHRGACGSCLQMIMKPCRCGMKQKEVPCTKDYVCDLKCRRMKDCRKHTCNKKCCDGSCPPCEQSCGKMLSCKNHKCESRCHIGACYPCNQTKEVRCNCGASRILVPCGREKVTHPPKCRQKCQAPSNCHHPVRTPHNCHFGPCPPCKQPCGQTMSCHHICPAPCHDQVKVKINSGKKAAVPWEETGPKIETKALDCPDCQVPVPVTCLGGHDTSDFPCFMAKTASCGRKCGRNLACGNHQCTRDCHKVKHASNATDAGTNCRKCELECQRARPEGCPHICNRPCHGDPCKECTQMIRIACHCALLQVYVECGKWIQSEGDQREVLGSCQNQCPKLMTCGHRCSKICHSGACSESSSCKKKTKIFCSCKRKKKEFPCSDPNQIRKLSCDGECAQAKTKDDAEGKDLDPEERWRKEAEARLQREELERFEKMKEGGKKRRRNRKAPSENVEQGIWARNHWVKILVVSSVMALFMGMVAYKYM</sequence>
<evidence type="ECO:0000313" key="9">
    <source>
        <dbReference type="Proteomes" id="UP000318571"/>
    </source>
</evidence>
<feature type="domain" description="NF-X1-type" evidence="7">
    <location>
        <begin position="628"/>
        <end position="658"/>
    </location>
</feature>
<dbReference type="GO" id="GO:0000981">
    <property type="term" value="F:DNA-binding transcription factor activity, RNA polymerase II-specific"/>
    <property type="evidence" value="ECO:0007669"/>
    <property type="project" value="TreeGrafter"/>
</dbReference>
<feature type="domain" description="NF-X1-type" evidence="7">
    <location>
        <begin position="730"/>
        <end position="751"/>
    </location>
</feature>
<dbReference type="CDD" id="cd16697">
    <property type="entry name" value="RING-CH-C4HC3_NFXL1"/>
    <property type="match status" value="1"/>
</dbReference>
<dbReference type="InterPro" id="IPR034078">
    <property type="entry name" value="NFX1_fam"/>
</dbReference>
<feature type="domain" description="NF-X1-type" evidence="7">
    <location>
        <begin position="520"/>
        <end position="540"/>
    </location>
</feature>
<name>A0A553PG46_TIGCA</name>
<dbReference type="Proteomes" id="UP000318571">
    <property type="component" value="Chromosome 5"/>
</dbReference>
<keyword evidence="4" id="KW-0863">Zinc-finger</keyword>
<gene>
    <name evidence="8" type="ORF">TCAL_12879</name>
</gene>
<evidence type="ECO:0000313" key="8">
    <source>
        <dbReference type="EMBL" id="TRY76658.1"/>
    </source>
</evidence>
<dbReference type="InterPro" id="IPR000967">
    <property type="entry name" value="Znf_NFX1"/>
</dbReference>
<keyword evidence="5" id="KW-0862">Zinc</keyword>
<evidence type="ECO:0000256" key="3">
    <source>
        <dbReference type="ARBA" id="ARBA00022737"/>
    </source>
</evidence>
<dbReference type="AlphaFoldDB" id="A0A553PG46"/>
<dbReference type="STRING" id="6832.A0A553PG46"/>
<dbReference type="GO" id="GO:0005634">
    <property type="term" value="C:nucleus"/>
    <property type="evidence" value="ECO:0007669"/>
    <property type="project" value="InterPro"/>
</dbReference>
<feature type="region of interest" description="Disordered" evidence="6">
    <location>
        <begin position="36"/>
        <end position="65"/>
    </location>
</feature>
<protein>
    <recommendedName>
        <fullName evidence="7">NF-X1-type domain-containing protein</fullName>
    </recommendedName>
</protein>
<dbReference type="EMBL" id="VCGU01000004">
    <property type="protein sequence ID" value="TRY76658.1"/>
    <property type="molecule type" value="Genomic_DNA"/>
</dbReference>
<comment type="caution">
    <text evidence="8">The sequence shown here is derived from an EMBL/GenBank/DDBJ whole genome shotgun (WGS) entry which is preliminary data.</text>
</comment>
<evidence type="ECO:0000256" key="5">
    <source>
        <dbReference type="ARBA" id="ARBA00022833"/>
    </source>
</evidence>
<feature type="domain" description="NF-X1-type" evidence="7">
    <location>
        <begin position="668"/>
        <end position="686"/>
    </location>
</feature>
<evidence type="ECO:0000256" key="6">
    <source>
        <dbReference type="SAM" id="MobiDB-lite"/>
    </source>
</evidence>
<dbReference type="GO" id="GO:0000977">
    <property type="term" value="F:RNA polymerase II transcription regulatory region sequence-specific DNA binding"/>
    <property type="evidence" value="ECO:0007669"/>
    <property type="project" value="TreeGrafter"/>
</dbReference>